<feature type="transmembrane region" description="Helical" evidence="2">
    <location>
        <begin position="35"/>
        <end position="56"/>
    </location>
</feature>
<name>A0ABW1KF55_9ACTN</name>
<dbReference type="Proteomes" id="UP001596203">
    <property type="component" value="Unassembled WGS sequence"/>
</dbReference>
<keyword evidence="2" id="KW-1133">Transmembrane helix</keyword>
<proteinExistence type="predicted"/>
<accession>A0ABW1KF55</accession>
<sequence length="215" mass="23178">MEPLPSPNWSVRTDRTGRASRPTVGRSFELAGNGLLVISAVAAIAALVLLVVRWLLNDDRQFAIALFLWAGRGALIAALLMAVGRYLRREASILANFTLVLGTDRVSWSGAVAGTAAWADLAHVIVTAGARRGRRLILVEPPPSGTDTAEKLVRASPIVHAVRRLISPSRYLLDVPLDRLDQPSEAVVRAIRVASGGRFPDLYPAEQFPTSGEDQ</sequence>
<keyword evidence="2" id="KW-0472">Membrane</keyword>
<feature type="transmembrane region" description="Helical" evidence="2">
    <location>
        <begin position="62"/>
        <end position="83"/>
    </location>
</feature>
<evidence type="ECO:0000313" key="4">
    <source>
        <dbReference type="Proteomes" id="UP001596203"/>
    </source>
</evidence>
<protein>
    <submittedName>
        <fullName evidence="3">Uncharacterized protein</fullName>
    </submittedName>
</protein>
<evidence type="ECO:0000313" key="3">
    <source>
        <dbReference type="EMBL" id="MFC6020410.1"/>
    </source>
</evidence>
<keyword evidence="2" id="KW-0812">Transmembrane</keyword>
<dbReference type="EMBL" id="JBHSPR010000032">
    <property type="protein sequence ID" value="MFC6020410.1"/>
    <property type="molecule type" value="Genomic_DNA"/>
</dbReference>
<dbReference type="RefSeq" id="WP_377427564.1">
    <property type="nucleotide sequence ID" value="NZ_JBHSPR010000032.1"/>
</dbReference>
<keyword evidence="4" id="KW-1185">Reference proteome</keyword>
<feature type="region of interest" description="Disordered" evidence="1">
    <location>
        <begin position="1"/>
        <end position="21"/>
    </location>
</feature>
<organism evidence="3 4">
    <name type="scientific">Plantactinospora solaniradicis</name>
    <dbReference type="NCBI Taxonomy" id="1723736"/>
    <lineage>
        <taxon>Bacteria</taxon>
        <taxon>Bacillati</taxon>
        <taxon>Actinomycetota</taxon>
        <taxon>Actinomycetes</taxon>
        <taxon>Micromonosporales</taxon>
        <taxon>Micromonosporaceae</taxon>
        <taxon>Plantactinospora</taxon>
    </lineage>
</organism>
<evidence type="ECO:0000256" key="2">
    <source>
        <dbReference type="SAM" id="Phobius"/>
    </source>
</evidence>
<evidence type="ECO:0000256" key="1">
    <source>
        <dbReference type="SAM" id="MobiDB-lite"/>
    </source>
</evidence>
<reference evidence="4" key="1">
    <citation type="journal article" date="2019" name="Int. J. Syst. Evol. Microbiol.">
        <title>The Global Catalogue of Microorganisms (GCM) 10K type strain sequencing project: providing services to taxonomists for standard genome sequencing and annotation.</title>
        <authorList>
            <consortium name="The Broad Institute Genomics Platform"/>
            <consortium name="The Broad Institute Genome Sequencing Center for Infectious Disease"/>
            <person name="Wu L."/>
            <person name="Ma J."/>
        </authorList>
    </citation>
    <scope>NUCLEOTIDE SEQUENCE [LARGE SCALE GENOMIC DNA]</scope>
    <source>
        <strain evidence="4">ZS-35-S2</strain>
    </source>
</reference>
<comment type="caution">
    <text evidence="3">The sequence shown here is derived from an EMBL/GenBank/DDBJ whole genome shotgun (WGS) entry which is preliminary data.</text>
</comment>
<gene>
    <name evidence="3" type="ORF">ACFP2T_30100</name>
</gene>